<comment type="caution">
    <text evidence="2">The sequence shown here is derived from an EMBL/GenBank/DDBJ whole genome shotgun (WGS) entry which is preliminary data.</text>
</comment>
<dbReference type="InterPro" id="IPR049226">
    <property type="entry name" value="DUF6823"/>
</dbReference>
<gene>
    <name evidence="2" type="ORF">TrST_g9531</name>
</gene>
<feature type="region of interest" description="Disordered" evidence="1">
    <location>
        <begin position="163"/>
        <end position="185"/>
    </location>
</feature>
<dbReference type="OrthoDB" id="199317at2759"/>
<name>A0A9W7A3M6_9STRA</name>
<dbReference type="EMBL" id="BRXY01000100">
    <property type="protein sequence ID" value="GMH65226.1"/>
    <property type="molecule type" value="Genomic_DNA"/>
</dbReference>
<proteinExistence type="predicted"/>
<reference evidence="3" key="1">
    <citation type="journal article" date="2023" name="Commun. Biol.">
        <title>Genome analysis of Parmales, the sister group of diatoms, reveals the evolutionary specialization of diatoms from phago-mixotrophs to photoautotrophs.</title>
        <authorList>
            <person name="Ban H."/>
            <person name="Sato S."/>
            <person name="Yoshikawa S."/>
            <person name="Yamada K."/>
            <person name="Nakamura Y."/>
            <person name="Ichinomiya M."/>
            <person name="Sato N."/>
            <person name="Blanc-Mathieu R."/>
            <person name="Endo H."/>
            <person name="Kuwata A."/>
            <person name="Ogata H."/>
        </authorList>
    </citation>
    <scope>NUCLEOTIDE SEQUENCE [LARGE SCALE GENOMIC DNA]</scope>
    <source>
        <strain evidence="3">NIES 3701</strain>
    </source>
</reference>
<evidence type="ECO:0000313" key="3">
    <source>
        <dbReference type="Proteomes" id="UP001165085"/>
    </source>
</evidence>
<dbReference type="Pfam" id="PF20709">
    <property type="entry name" value="DUF6823"/>
    <property type="match status" value="1"/>
</dbReference>
<accession>A0A9W7A3M6</accession>
<evidence type="ECO:0000256" key="1">
    <source>
        <dbReference type="SAM" id="MobiDB-lite"/>
    </source>
</evidence>
<keyword evidence="3" id="KW-1185">Reference proteome</keyword>
<sequence length="251" mass="28981">MHPFVRLKKYEIGQANLVELNLLLYHLIISLNRLQTVFKQSSNSILVMSTRSKNILRLLLLLSVLSVLFPSARSFLQIQIHQQHTTSLSRLNGWLSGGTGSSKESLDEEWRKQQEILKFRRSDSTTKKAYFDKIEKRRVDASKDQEQKWGWQTKNYKKGEDPLTEWKKRRKSGQISDLEDQYGDPKKIGGIPLPSASFGVGGEFGVGGKFDNGGRFDLRLPYADQGYVDEDAGFKWPWEKKKQKKEDKEKK</sequence>
<dbReference type="Proteomes" id="UP001165085">
    <property type="component" value="Unassembled WGS sequence"/>
</dbReference>
<evidence type="ECO:0000313" key="2">
    <source>
        <dbReference type="EMBL" id="GMH65226.1"/>
    </source>
</evidence>
<organism evidence="2 3">
    <name type="scientific">Triparma strigata</name>
    <dbReference type="NCBI Taxonomy" id="1606541"/>
    <lineage>
        <taxon>Eukaryota</taxon>
        <taxon>Sar</taxon>
        <taxon>Stramenopiles</taxon>
        <taxon>Ochrophyta</taxon>
        <taxon>Bolidophyceae</taxon>
        <taxon>Parmales</taxon>
        <taxon>Triparmaceae</taxon>
        <taxon>Triparma</taxon>
    </lineage>
</organism>
<dbReference type="AlphaFoldDB" id="A0A9W7A3M6"/>
<protein>
    <submittedName>
        <fullName evidence="2">Uncharacterized protein</fullName>
    </submittedName>
</protein>